<proteinExistence type="predicted"/>
<dbReference type="Proteomes" id="UP001489719">
    <property type="component" value="Unassembled WGS sequence"/>
</dbReference>
<name>A0ACC3TT09_9ASCO</name>
<gene>
    <name evidence="1" type="ORF">V1517DRAFT_337508</name>
</gene>
<sequence length="363" mass="40641">MSPVASSTTFASRALVLSHCNCVYDDPDIALLGSNWYVQALRYQKELVNIITSDQGSTFSISYSSDQGSNNIVAGQDDSTSASSSSSSADDGNTTPIQDLIQWAESSSLLMDPPVPPVDQNLACCFPSTKYSSARPSPGRGPAAYRSGFNRTLFHSFRGMIALQASTTRKKTFLNEPEWKTVPWEHAPSEKRIPDYFIDFALELPECHEIIDQVMMYAFGNDKADPDNDDDQAGPAEQTPRLRRQYRTHEVWLELRLVHQKLNDLEVRIEKWFEDYSRDAREYAFEHLHLPPSASFDLATAAPNNSQPRCPNMTSDSGFACTHFFKPAVKYSTLHDARLVTLYHGISIGDRVPARLDSPMRIS</sequence>
<protein>
    <submittedName>
        <fullName evidence="1">Uncharacterized protein</fullName>
    </submittedName>
</protein>
<evidence type="ECO:0000313" key="2">
    <source>
        <dbReference type="Proteomes" id="UP001489719"/>
    </source>
</evidence>
<dbReference type="EMBL" id="MU970057">
    <property type="protein sequence ID" value="KAK9323797.1"/>
    <property type="molecule type" value="Genomic_DNA"/>
</dbReference>
<comment type="caution">
    <text evidence="1">The sequence shown here is derived from an EMBL/GenBank/DDBJ whole genome shotgun (WGS) entry which is preliminary data.</text>
</comment>
<evidence type="ECO:0000313" key="1">
    <source>
        <dbReference type="EMBL" id="KAK9323797.1"/>
    </source>
</evidence>
<organism evidence="1 2">
    <name type="scientific">Lipomyces orientalis</name>
    <dbReference type="NCBI Taxonomy" id="1233043"/>
    <lineage>
        <taxon>Eukaryota</taxon>
        <taxon>Fungi</taxon>
        <taxon>Dikarya</taxon>
        <taxon>Ascomycota</taxon>
        <taxon>Saccharomycotina</taxon>
        <taxon>Lipomycetes</taxon>
        <taxon>Lipomycetales</taxon>
        <taxon>Lipomycetaceae</taxon>
        <taxon>Lipomyces</taxon>
    </lineage>
</organism>
<accession>A0ACC3TT09</accession>
<reference evidence="2" key="1">
    <citation type="journal article" date="2024" name="Front. Bioeng. Biotechnol.">
        <title>Genome-scale model development and genomic sequencing of the oleaginous clade Lipomyces.</title>
        <authorList>
            <person name="Czajka J.J."/>
            <person name="Han Y."/>
            <person name="Kim J."/>
            <person name="Mondo S.J."/>
            <person name="Hofstad B.A."/>
            <person name="Robles A."/>
            <person name="Haridas S."/>
            <person name="Riley R."/>
            <person name="LaButti K."/>
            <person name="Pangilinan J."/>
            <person name="Andreopoulos W."/>
            <person name="Lipzen A."/>
            <person name="Yan J."/>
            <person name="Wang M."/>
            <person name="Ng V."/>
            <person name="Grigoriev I.V."/>
            <person name="Spatafora J.W."/>
            <person name="Magnuson J.K."/>
            <person name="Baker S.E."/>
            <person name="Pomraning K.R."/>
        </authorList>
    </citation>
    <scope>NUCLEOTIDE SEQUENCE [LARGE SCALE GENOMIC DNA]</scope>
    <source>
        <strain evidence="2">CBS 10300</strain>
    </source>
</reference>
<keyword evidence="2" id="KW-1185">Reference proteome</keyword>